<reference evidence="2" key="1">
    <citation type="journal article" date="2014" name="Int. J. Syst. Evol. Microbiol.">
        <title>Complete genome sequence of Corynebacterium casei LMG S-19264T (=DSM 44701T), isolated from a smear-ripened cheese.</title>
        <authorList>
            <consortium name="US DOE Joint Genome Institute (JGI-PGF)"/>
            <person name="Walter F."/>
            <person name="Albersmeier A."/>
            <person name="Kalinowski J."/>
            <person name="Ruckert C."/>
        </authorList>
    </citation>
    <scope>NUCLEOTIDE SEQUENCE</scope>
    <source>
        <strain evidence="2">KCTC 12711</strain>
    </source>
</reference>
<sequence length="142" mass="15359">MKHLHQNIHVGGQITAQDFDALAQAGIKVIINNRPDGEEPGQLSHADATKLAEERGMEYHYLPMANGQPLPESTVHDFKEVLDATTDPIFIHCRSGMRSTVIWALGQIPAGSITVDEAISKAKDAGIPLDNVRAMLESVVPA</sequence>
<feature type="domain" description="Beta-lactamase hydrolase-like protein phosphatase-like" evidence="1">
    <location>
        <begin position="3"/>
        <end position="108"/>
    </location>
</feature>
<dbReference type="Proteomes" id="UP000614811">
    <property type="component" value="Unassembled WGS sequence"/>
</dbReference>
<dbReference type="SUPFAM" id="SSF52799">
    <property type="entry name" value="(Phosphotyrosine protein) phosphatases II"/>
    <property type="match status" value="1"/>
</dbReference>
<keyword evidence="3" id="KW-1185">Reference proteome</keyword>
<organism evidence="2 3">
    <name type="scientific">Arenicella chitinivorans</name>
    <dbReference type="NCBI Taxonomy" id="1329800"/>
    <lineage>
        <taxon>Bacteria</taxon>
        <taxon>Pseudomonadati</taxon>
        <taxon>Pseudomonadota</taxon>
        <taxon>Gammaproteobacteria</taxon>
        <taxon>Arenicellales</taxon>
        <taxon>Arenicellaceae</taxon>
        <taxon>Arenicella</taxon>
    </lineage>
</organism>
<name>A0A918RJ28_9GAMM</name>
<protein>
    <recommendedName>
        <fullName evidence="1">Beta-lactamase hydrolase-like protein phosphatase-like domain-containing protein</fullName>
    </recommendedName>
</protein>
<reference evidence="2" key="2">
    <citation type="submission" date="2020-09" db="EMBL/GenBank/DDBJ databases">
        <authorList>
            <person name="Sun Q."/>
            <person name="Kim S."/>
        </authorList>
    </citation>
    <scope>NUCLEOTIDE SEQUENCE</scope>
    <source>
        <strain evidence="2">KCTC 12711</strain>
    </source>
</reference>
<comment type="caution">
    <text evidence="2">The sequence shown here is derived from an EMBL/GenBank/DDBJ whole genome shotgun (WGS) entry which is preliminary data.</text>
</comment>
<dbReference type="GO" id="GO:0016787">
    <property type="term" value="F:hydrolase activity"/>
    <property type="evidence" value="ECO:0007669"/>
    <property type="project" value="InterPro"/>
</dbReference>
<dbReference type="CDD" id="cd14503">
    <property type="entry name" value="PTP-bact"/>
    <property type="match status" value="1"/>
</dbReference>
<dbReference type="InterPro" id="IPR029021">
    <property type="entry name" value="Prot-tyrosine_phosphatase-like"/>
</dbReference>
<dbReference type="EMBL" id="BMXA01000001">
    <property type="protein sequence ID" value="GHA01927.1"/>
    <property type="molecule type" value="Genomic_DNA"/>
</dbReference>
<evidence type="ECO:0000259" key="1">
    <source>
        <dbReference type="Pfam" id="PF04273"/>
    </source>
</evidence>
<evidence type="ECO:0000313" key="3">
    <source>
        <dbReference type="Proteomes" id="UP000614811"/>
    </source>
</evidence>
<dbReference type="InterPro" id="IPR005939">
    <property type="entry name" value="BLH_phosphatase-like"/>
</dbReference>
<proteinExistence type="predicted"/>
<dbReference type="RefSeq" id="WP_189398787.1">
    <property type="nucleotide sequence ID" value="NZ_BMXA01000001.1"/>
</dbReference>
<dbReference type="Pfam" id="PF04273">
    <property type="entry name" value="BLH_phosphatase"/>
    <property type="match status" value="1"/>
</dbReference>
<accession>A0A918RJ28</accession>
<evidence type="ECO:0000313" key="2">
    <source>
        <dbReference type="EMBL" id="GHA01927.1"/>
    </source>
</evidence>
<dbReference type="NCBIfam" id="TIGR01244">
    <property type="entry name" value="TIGR01244 family sulfur transferase"/>
    <property type="match status" value="1"/>
</dbReference>
<gene>
    <name evidence="2" type="ORF">GCM10008090_08930</name>
</gene>
<dbReference type="Gene3D" id="3.90.190.10">
    <property type="entry name" value="Protein tyrosine phosphatase superfamily"/>
    <property type="match status" value="1"/>
</dbReference>
<dbReference type="AlphaFoldDB" id="A0A918RJ28"/>